<dbReference type="Pfam" id="PF14067">
    <property type="entry name" value="LssY_C"/>
    <property type="match status" value="1"/>
</dbReference>
<organism evidence="3 4">
    <name type="scientific">Luteolibacter luteus</name>
    <dbReference type="NCBI Taxonomy" id="2728835"/>
    <lineage>
        <taxon>Bacteria</taxon>
        <taxon>Pseudomonadati</taxon>
        <taxon>Verrucomicrobiota</taxon>
        <taxon>Verrucomicrobiia</taxon>
        <taxon>Verrucomicrobiales</taxon>
        <taxon>Verrucomicrobiaceae</taxon>
        <taxon>Luteolibacter</taxon>
    </lineage>
</organism>
<dbReference type="EMBL" id="CP051774">
    <property type="protein sequence ID" value="QJE98942.1"/>
    <property type="molecule type" value="Genomic_DNA"/>
</dbReference>
<sequence>MAVLAWGVVSYLMLPEWWKGHERHHPALDNAPRVTTTADGIPGDPLNLLVIGSETELVSSLLASGWFPADPITLATSIRIAESSVFHRPYKDAPISNLYLFGRKEDLGFEKPVGKDPRERHHVRFWRVEPKQDEPLAWFAAATFDHSIGFSHTTGQVTHHIAPEVDKERDLLMADLLKTQPQGSSSYEADFQANSGKNGGGDPWQSDGKLGVVKMNDKP</sequence>
<name>A0A858RPY8_9BACT</name>
<accession>A0A858RPY8</accession>
<dbReference type="InterPro" id="IPR025902">
    <property type="entry name" value="LssY-like-C_dom"/>
</dbReference>
<evidence type="ECO:0000259" key="2">
    <source>
        <dbReference type="Pfam" id="PF14067"/>
    </source>
</evidence>
<dbReference type="RefSeq" id="WP_169457428.1">
    <property type="nucleotide sequence ID" value="NZ_CP051774.1"/>
</dbReference>
<evidence type="ECO:0000313" key="3">
    <source>
        <dbReference type="EMBL" id="QJE98942.1"/>
    </source>
</evidence>
<dbReference type="AlphaFoldDB" id="A0A858RPY8"/>
<dbReference type="KEGG" id="luo:HHL09_25235"/>
<reference evidence="3 4" key="1">
    <citation type="submission" date="2020-04" db="EMBL/GenBank/DDBJ databases">
        <title>Luteolibacter sp. G-1-1-1 isolated from soil.</title>
        <authorList>
            <person name="Dahal R.H."/>
        </authorList>
    </citation>
    <scope>NUCLEOTIDE SEQUENCE [LARGE SCALE GENOMIC DNA]</scope>
    <source>
        <strain evidence="3 4">G-1-1-1</strain>
    </source>
</reference>
<feature type="region of interest" description="Disordered" evidence="1">
    <location>
        <begin position="181"/>
        <end position="219"/>
    </location>
</feature>
<gene>
    <name evidence="3" type="ORF">HHL09_25235</name>
</gene>
<feature type="compositionally biased region" description="Polar residues" evidence="1">
    <location>
        <begin position="181"/>
        <end position="196"/>
    </location>
</feature>
<evidence type="ECO:0000313" key="4">
    <source>
        <dbReference type="Proteomes" id="UP000501812"/>
    </source>
</evidence>
<proteinExistence type="predicted"/>
<dbReference type="Proteomes" id="UP000501812">
    <property type="component" value="Chromosome"/>
</dbReference>
<protein>
    <recommendedName>
        <fullName evidence="2">LssY-like C-terminal domain-containing protein</fullName>
    </recommendedName>
</protein>
<evidence type="ECO:0000256" key="1">
    <source>
        <dbReference type="SAM" id="MobiDB-lite"/>
    </source>
</evidence>
<feature type="domain" description="LssY-like C-terminal" evidence="2">
    <location>
        <begin position="30"/>
        <end position="210"/>
    </location>
</feature>
<keyword evidence="4" id="KW-1185">Reference proteome</keyword>